<dbReference type="InterPro" id="IPR001005">
    <property type="entry name" value="SANT/Myb"/>
</dbReference>
<organism evidence="3 4">
    <name type="scientific">Trichomonas vaginalis (strain ATCC PRA-98 / G3)</name>
    <dbReference type="NCBI Taxonomy" id="412133"/>
    <lineage>
        <taxon>Eukaryota</taxon>
        <taxon>Metamonada</taxon>
        <taxon>Parabasalia</taxon>
        <taxon>Trichomonadida</taxon>
        <taxon>Trichomonadidae</taxon>
        <taxon>Trichomonas</taxon>
    </lineage>
</organism>
<dbReference type="Pfam" id="PF13384">
    <property type="entry name" value="HTH_23"/>
    <property type="match status" value="1"/>
</dbReference>
<protein>
    <submittedName>
        <fullName evidence="3">Myb-like DNA-binding domain containing protein</fullName>
    </submittedName>
</protein>
<dbReference type="GO" id="GO:0000978">
    <property type="term" value="F:RNA polymerase II cis-regulatory region sequence-specific DNA binding"/>
    <property type="evidence" value="ECO:0000318"/>
    <property type="project" value="GO_Central"/>
</dbReference>
<dbReference type="AlphaFoldDB" id="A2FQL5"/>
<dbReference type="InterPro" id="IPR009057">
    <property type="entry name" value="Homeodomain-like_sf"/>
</dbReference>
<dbReference type="CDD" id="cd00167">
    <property type="entry name" value="SANT"/>
    <property type="match status" value="1"/>
</dbReference>
<dbReference type="EMBL" id="DS113946">
    <property type="protein sequence ID" value="EAX92790.1"/>
    <property type="molecule type" value="Genomic_DNA"/>
</dbReference>
<proteinExistence type="predicted"/>
<dbReference type="OrthoDB" id="7902892at2759"/>
<dbReference type="Gene3D" id="1.20.58.1880">
    <property type="match status" value="1"/>
</dbReference>
<gene>
    <name evidence="3" type="ORF">TVAG_011420</name>
</gene>
<accession>A2FQL5</accession>
<name>A2FQL5_TRIV3</name>
<dbReference type="SMART" id="SM00717">
    <property type="entry name" value="SANT"/>
    <property type="match status" value="1"/>
</dbReference>
<evidence type="ECO:0000313" key="3">
    <source>
        <dbReference type="EMBL" id="EAX92790.1"/>
    </source>
</evidence>
<dbReference type="RefSeq" id="XP_001305720.1">
    <property type="nucleotide sequence ID" value="XM_001305719.1"/>
</dbReference>
<reference evidence="3" key="1">
    <citation type="submission" date="2006-10" db="EMBL/GenBank/DDBJ databases">
        <authorList>
            <person name="Amadeo P."/>
            <person name="Zhao Q."/>
            <person name="Wortman J."/>
            <person name="Fraser-Liggett C."/>
            <person name="Carlton J."/>
        </authorList>
    </citation>
    <scope>NUCLEOTIDE SEQUENCE</scope>
    <source>
        <strain evidence="3">G3</strain>
    </source>
</reference>
<dbReference type="PROSITE" id="PS51294">
    <property type="entry name" value="HTH_MYB"/>
    <property type="match status" value="1"/>
</dbReference>
<dbReference type="GO" id="GO:0006355">
    <property type="term" value="P:regulation of DNA-templated transcription"/>
    <property type="evidence" value="ECO:0000318"/>
    <property type="project" value="GO_Central"/>
</dbReference>
<dbReference type="InterPro" id="IPR017930">
    <property type="entry name" value="Myb_dom"/>
</dbReference>
<dbReference type="SUPFAM" id="SSF46689">
    <property type="entry name" value="Homeodomain-like"/>
    <property type="match status" value="1"/>
</dbReference>
<dbReference type="Proteomes" id="UP000001542">
    <property type="component" value="Unassembled WGS sequence"/>
</dbReference>
<evidence type="ECO:0000259" key="2">
    <source>
        <dbReference type="PROSITE" id="PS51294"/>
    </source>
</evidence>
<evidence type="ECO:0000313" key="4">
    <source>
        <dbReference type="Proteomes" id="UP000001542"/>
    </source>
</evidence>
<dbReference type="InParanoid" id="A2FQL5"/>
<dbReference type="GO" id="GO:0005634">
    <property type="term" value="C:nucleus"/>
    <property type="evidence" value="ECO:0000318"/>
    <property type="project" value="GO_Central"/>
</dbReference>
<feature type="domain" description="HTH myb-type" evidence="2">
    <location>
        <begin position="28"/>
        <end position="77"/>
    </location>
</feature>
<reference evidence="3" key="2">
    <citation type="journal article" date="2007" name="Science">
        <title>Draft genome sequence of the sexually transmitted pathogen Trichomonas vaginalis.</title>
        <authorList>
            <person name="Carlton J.M."/>
            <person name="Hirt R.P."/>
            <person name="Silva J.C."/>
            <person name="Delcher A.L."/>
            <person name="Schatz M."/>
            <person name="Zhao Q."/>
            <person name="Wortman J.R."/>
            <person name="Bidwell S.L."/>
            <person name="Alsmark U.C.M."/>
            <person name="Besteiro S."/>
            <person name="Sicheritz-Ponten T."/>
            <person name="Noel C.J."/>
            <person name="Dacks J.B."/>
            <person name="Foster P.G."/>
            <person name="Simillion C."/>
            <person name="Van de Peer Y."/>
            <person name="Miranda-Saavedra D."/>
            <person name="Barton G.J."/>
            <person name="Westrop G.D."/>
            <person name="Mueller S."/>
            <person name="Dessi D."/>
            <person name="Fiori P.L."/>
            <person name="Ren Q."/>
            <person name="Paulsen I."/>
            <person name="Zhang H."/>
            <person name="Bastida-Corcuera F.D."/>
            <person name="Simoes-Barbosa A."/>
            <person name="Brown M.T."/>
            <person name="Hayes R.D."/>
            <person name="Mukherjee M."/>
            <person name="Okumura C.Y."/>
            <person name="Schneider R."/>
            <person name="Smith A.J."/>
            <person name="Vanacova S."/>
            <person name="Villalvazo M."/>
            <person name="Haas B.J."/>
            <person name="Pertea M."/>
            <person name="Feldblyum T.V."/>
            <person name="Utterback T.R."/>
            <person name="Shu C.L."/>
            <person name="Osoegawa K."/>
            <person name="de Jong P.J."/>
            <person name="Hrdy I."/>
            <person name="Horvathova L."/>
            <person name="Zubacova Z."/>
            <person name="Dolezal P."/>
            <person name="Malik S.B."/>
            <person name="Logsdon J.M. Jr."/>
            <person name="Henze K."/>
            <person name="Gupta A."/>
            <person name="Wang C.C."/>
            <person name="Dunne R.L."/>
            <person name="Upcroft J.A."/>
            <person name="Upcroft P."/>
            <person name="White O."/>
            <person name="Salzberg S.L."/>
            <person name="Tang P."/>
            <person name="Chiu C.-H."/>
            <person name="Lee Y.-S."/>
            <person name="Embley T.M."/>
            <person name="Coombs G.H."/>
            <person name="Mottram J.C."/>
            <person name="Tachezy J."/>
            <person name="Fraser-Liggett C.M."/>
            <person name="Johnson P.J."/>
        </authorList>
    </citation>
    <scope>NUCLEOTIDE SEQUENCE [LARGE SCALE GENOMIC DNA]</scope>
    <source>
        <strain evidence="3">G3</strain>
    </source>
</reference>
<dbReference type="VEuPathDB" id="TrichDB:TVAGG3_0901470"/>
<evidence type="ECO:0000256" key="1">
    <source>
        <dbReference type="SAM" id="MobiDB-lite"/>
    </source>
</evidence>
<keyword evidence="4" id="KW-1185">Reference proteome</keyword>
<dbReference type="SMR" id="A2FQL5"/>
<keyword evidence="3" id="KW-0238">DNA-binding</keyword>
<dbReference type="GO" id="GO:0000981">
    <property type="term" value="F:DNA-binding transcription factor activity, RNA polymerase II-specific"/>
    <property type="evidence" value="ECO:0000318"/>
    <property type="project" value="GO_Central"/>
</dbReference>
<feature type="region of interest" description="Disordered" evidence="1">
    <location>
        <begin position="1"/>
        <end position="29"/>
    </location>
</feature>
<dbReference type="VEuPathDB" id="TrichDB:TVAG_011420"/>
<dbReference type="KEGG" id="tva:4750504"/>
<sequence length="132" mass="15248">MAEQPPPENDPKNKRYKLPQQGPQVVTNKRPLTEEEKLIIVEYFHKWGKQWTKIAKLIGRNESTVRKWYESFRRTGRSHNPPGRIPMIGEPIIEQVLMISSNEPSLTLEAISKKVGISKSSVHNILHQNDVK</sequence>